<evidence type="ECO:0000313" key="3">
    <source>
        <dbReference type="Proteomes" id="UP000015105"/>
    </source>
</evidence>
<sequence length="84" mass="9075">IARVIVVSGTMLSSEQVLLKLLEVIQEQHDSEEEEPAKVAATTPTASTSAASFAETERREPTASIVQLRSLNLSFGVRSFDSRG</sequence>
<feature type="compositionally biased region" description="Low complexity" evidence="1">
    <location>
        <begin position="38"/>
        <end position="54"/>
    </location>
</feature>
<reference evidence="2" key="3">
    <citation type="journal article" date="2017" name="Nature">
        <title>Genome sequence of the progenitor of the wheat D genome Aegilops tauschii.</title>
        <authorList>
            <person name="Luo M.C."/>
            <person name="Gu Y.Q."/>
            <person name="Puiu D."/>
            <person name="Wang H."/>
            <person name="Twardziok S.O."/>
            <person name="Deal K.R."/>
            <person name="Huo N."/>
            <person name="Zhu T."/>
            <person name="Wang L."/>
            <person name="Wang Y."/>
            <person name="McGuire P.E."/>
            <person name="Liu S."/>
            <person name="Long H."/>
            <person name="Ramasamy R.K."/>
            <person name="Rodriguez J.C."/>
            <person name="Van S.L."/>
            <person name="Yuan L."/>
            <person name="Wang Z."/>
            <person name="Xia Z."/>
            <person name="Xiao L."/>
            <person name="Anderson O.D."/>
            <person name="Ouyang S."/>
            <person name="Liang Y."/>
            <person name="Zimin A.V."/>
            <person name="Pertea G."/>
            <person name="Qi P."/>
            <person name="Bennetzen J.L."/>
            <person name="Dai X."/>
            <person name="Dawson M.W."/>
            <person name="Muller H.G."/>
            <person name="Kugler K."/>
            <person name="Rivarola-Duarte L."/>
            <person name="Spannagl M."/>
            <person name="Mayer K.F.X."/>
            <person name="Lu F.H."/>
            <person name="Bevan M.W."/>
            <person name="Leroy P."/>
            <person name="Li P."/>
            <person name="You F.M."/>
            <person name="Sun Q."/>
            <person name="Liu Z."/>
            <person name="Lyons E."/>
            <person name="Wicker T."/>
            <person name="Salzberg S.L."/>
            <person name="Devos K.M."/>
            <person name="Dvorak J."/>
        </authorList>
    </citation>
    <scope>NUCLEOTIDE SEQUENCE [LARGE SCALE GENOMIC DNA]</scope>
    <source>
        <strain evidence="2">cv. AL8/78</strain>
    </source>
</reference>
<dbReference type="Proteomes" id="UP000015105">
    <property type="component" value="Chromosome 5D"/>
</dbReference>
<evidence type="ECO:0000313" key="2">
    <source>
        <dbReference type="EnsemblPlants" id="AET5Gv20044900.11"/>
    </source>
</evidence>
<reference evidence="3" key="1">
    <citation type="journal article" date="2014" name="Science">
        <title>Ancient hybridizations among the ancestral genomes of bread wheat.</title>
        <authorList>
            <consortium name="International Wheat Genome Sequencing Consortium,"/>
            <person name="Marcussen T."/>
            <person name="Sandve S.R."/>
            <person name="Heier L."/>
            <person name="Spannagl M."/>
            <person name="Pfeifer M."/>
            <person name="Jakobsen K.S."/>
            <person name="Wulff B.B."/>
            <person name="Steuernagel B."/>
            <person name="Mayer K.F."/>
            <person name="Olsen O.A."/>
        </authorList>
    </citation>
    <scope>NUCLEOTIDE SEQUENCE [LARGE SCALE GENOMIC DNA]</scope>
    <source>
        <strain evidence="3">cv. AL8/78</strain>
    </source>
</reference>
<dbReference type="AlphaFoldDB" id="A0A453JI61"/>
<dbReference type="Gramene" id="AET5Gv20044900.11">
    <property type="protein sequence ID" value="AET5Gv20044900.11"/>
    <property type="gene ID" value="AET5Gv20044900"/>
</dbReference>
<protein>
    <submittedName>
        <fullName evidence="2">Uncharacterized protein</fullName>
    </submittedName>
</protein>
<dbReference type="EnsemblPlants" id="AET5Gv20044900.11">
    <property type="protein sequence ID" value="AET5Gv20044900.11"/>
    <property type="gene ID" value="AET5Gv20044900"/>
</dbReference>
<reference evidence="2" key="5">
    <citation type="journal article" date="2021" name="G3 (Bethesda)">
        <title>Aegilops tauschii genome assembly Aet v5.0 features greater sequence contiguity and improved annotation.</title>
        <authorList>
            <person name="Wang L."/>
            <person name="Zhu T."/>
            <person name="Rodriguez J.C."/>
            <person name="Deal K.R."/>
            <person name="Dubcovsky J."/>
            <person name="McGuire P.E."/>
            <person name="Lux T."/>
            <person name="Spannagl M."/>
            <person name="Mayer K.F.X."/>
            <person name="Baldrich P."/>
            <person name="Meyers B.C."/>
            <person name="Huo N."/>
            <person name="Gu Y.Q."/>
            <person name="Zhou H."/>
            <person name="Devos K.M."/>
            <person name="Bennetzen J.L."/>
            <person name="Unver T."/>
            <person name="Budak H."/>
            <person name="Gulick P.J."/>
            <person name="Galiba G."/>
            <person name="Kalapos B."/>
            <person name="Nelson D.R."/>
            <person name="Li P."/>
            <person name="You F.M."/>
            <person name="Luo M.C."/>
            <person name="Dvorak J."/>
        </authorList>
    </citation>
    <scope>NUCLEOTIDE SEQUENCE [LARGE SCALE GENOMIC DNA]</scope>
    <source>
        <strain evidence="2">cv. AL8/78</strain>
    </source>
</reference>
<proteinExistence type="predicted"/>
<name>A0A453JI61_AEGTS</name>
<reference evidence="2" key="4">
    <citation type="submission" date="2019-03" db="UniProtKB">
        <authorList>
            <consortium name="EnsemblPlants"/>
        </authorList>
    </citation>
    <scope>IDENTIFICATION</scope>
</reference>
<keyword evidence="3" id="KW-1185">Reference proteome</keyword>
<evidence type="ECO:0000256" key="1">
    <source>
        <dbReference type="SAM" id="MobiDB-lite"/>
    </source>
</evidence>
<reference evidence="3" key="2">
    <citation type="journal article" date="2017" name="Nat. Plants">
        <title>The Aegilops tauschii genome reveals multiple impacts of transposons.</title>
        <authorList>
            <person name="Zhao G."/>
            <person name="Zou C."/>
            <person name="Li K."/>
            <person name="Wang K."/>
            <person name="Li T."/>
            <person name="Gao L."/>
            <person name="Zhang X."/>
            <person name="Wang H."/>
            <person name="Yang Z."/>
            <person name="Liu X."/>
            <person name="Jiang W."/>
            <person name="Mao L."/>
            <person name="Kong X."/>
            <person name="Jiao Y."/>
            <person name="Jia J."/>
        </authorList>
    </citation>
    <scope>NUCLEOTIDE SEQUENCE [LARGE SCALE GENOMIC DNA]</scope>
    <source>
        <strain evidence="3">cv. AL8/78</strain>
    </source>
</reference>
<organism evidence="2 3">
    <name type="scientific">Aegilops tauschii subsp. strangulata</name>
    <name type="common">Goatgrass</name>
    <dbReference type="NCBI Taxonomy" id="200361"/>
    <lineage>
        <taxon>Eukaryota</taxon>
        <taxon>Viridiplantae</taxon>
        <taxon>Streptophyta</taxon>
        <taxon>Embryophyta</taxon>
        <taxon>Tracheophyta</taxon>
        <taxon>Spermatophyta</taxon>
        <taxon>Magnoliopsida</taxon>
        <taxon>Liliopsida</taxon>
        <taxon>Poales</taxon>
        <taxon>Poaceae</taxon>
        <taxon>BOP clade</taxon>
        <taxon>Pooideae</taxon>
        <taxon>Triticodae</taxon>
        <taxon>Triticeae</taxon>
        <taxon>Triticinae</taxon>
        <taxon>Aegilops</taxon>
    </lineage>
</organism>
<accession>A0A453JI61</accession>
<feature type="region of interest" description="Disordered" evidence="1">
    <location>
        <begin position="30"/>
        <end position="58"/>
    </location>
</feature>